<name>A0ABU1APZ9_9BACT</name>
<protein>
    <submittedName>
        <fullName evidence="1">Sulfotransferase</fullName>
    </submittedName>
</protein>
<dbReference type="Gene3D" id="3.40.50.300">
    <property type="entry name" value="P-loop containing nucleotide triphosphate hydrolases"/>
    <property type="match status" value="1"/>
</dbReference>
<evidence type="ECO:0000313" key="2">
    <source>
        <dbReference type="Proteomes" id="UP001243717"/>
    </source>
</evidence>
<organism evidence="1 2">
    <name type="scientific">Thalassobacterium sedimentorum</name>
    <dbReference type="NCBI Taxonomy" id="3041258"/>
    <lineage>
        <taxon>Bacteria</taxon>
        <taxon>Pseudomonadati</taxon>
        <taxon>Verrucomicrobiota</taxon>
        <taxon>Opitutia</taxon>
        <taxon>Puniceicoccales</taxon>
        <taxon>Coraliomargaritaceae</taxon>
        <taxon>Thalassobacterium</taxon>
    </lineage>
</organism>
<gene>
    <name evidence="1" type="ORF">QEH59_16010</name>
</gene>
<evidence type="ECO:0000313" key="1">
    <source>
        <dbReference type="EMBL" id="MDQ8195940.1"/>
    </source>
</evidence>
<dbReference type="Proteomes" id="UP001243717">
    <property type="component" value="Unassembled WGS sequence"/>
</dbReference>
<reference evidence="1 2" key="1">
    <citation type="submission" date="2023-04" db="EMBL/GenBank/DDBJ databases">
        <title>A novel bacteria isolated from coastal sediment.</title>
        <authorList>
            <person name="Liu X.-J."/>
            <person name="Du Z.-J."/>
        </authorList>
    </citation>
    <scope>NUCLEOTIDE SEQUENCE [LARGE SCALE GENOMIC DNA]</scope>
    <source>
        <strain evidence="1 2">SDUM461004</strain>
    </source>
</reference>
<comment type="caution">
    <text evidence="1">The sequence shown here is derived from an EMBL/GenBank/DDBJ whole genome shotgun (WGS) entry which is preliminary data.</text>
</comment>
<dbReference type="RefSeq" id="WP_308986385.1">
    <property type="nucleotide sequence ID" value="NZ_JARXIC010000038.1"/>
</dbReference>
<accession>A0ABU1APZ9</accession>
<sequence>MKKKKKIVFIISNGRSGSTILSKFLGMHSHCFALSEPSHFDIEIKKNGYCSCEESISDCAFWGKIIRDIEIEQKIPISNFNTSQKPFHISHKRIGKIASYLHLCVFQLTAKELFRSPYLEQAKNECLLLRTVANNTNEHVILDASKSFPRALYIKKLLRKEFNTGFILLFRTPEETIYSNLKTSYTFKLKGETINLKKDTAKELSHITEEWRKVTKNILRLSSIFRLKPQSIILYEEFAQSPRKAFERLSRTLGLSWEEGMEDLSQSGHHMISGNYSRIKAKSILPPKNDSRNLPKEDLDYIKRETRSTMRKITKLNHKNAQ</sequence>
<dbReference type="Pfam" id="PF13469">
    <property type="entry name" value="Sulfotransfer_3"/>
    <property type="match status" value="1"/>
</dbReference>
<keyword evidence="2" id="KW-1185">Reference proteome</keyword>
<dbReference type="EMBL" id="JARXIC010000038">
    <property type="protein sequence ID" value="MDQ8195940.1"/>
    <property type="molecule type" value="Genomic_DNA"/>
</dbReference>
<dbReference type="SUPFAM" id="SSF52540">
    <property type="entry name" value="P-loop containing nucleoside triphosphate hydrolases"/>
    <property type="match status" value="1"/>
</dbReference>
<dbReference type="InterPro" id="IPR027417">
    <property type="entry name" value="P-loop_NTPase"/>
</dbReference>
<proteinExistence type="predicted"/>